<evidence type="ECO:0000313" key="1">
    <source>
        <dbReference type="EMBL" id="PMD56475.1"/>
    </source>
</evidence>
<dbReference type="GeneID" id="36593833"/>
<protein>
    <submittedName>
        <fullName evidence="1">Uncharacterized protein</fullName>
    </submittedName>
</protein>
<organism evidence="1 2">
    <name type="scientific">Hyaloscypha bicolor E</name>
    <dbReference type="NCBI Taxonomy" id="1095630"/>
    <lineage>
        <taxon>Eukaryota</taxon>
        <taxon>Fungi</taxon>
        <taxon>Dikarya</taxon>
        <taxon>Ascomycota</taxon>
        <taxon>Pezizomycotina</taxon>
        <taxon>Leotiomycetes</taxon>
        <taxon>Helotiales</taxon>
        <taxon>Hyaloscyphaceae</taxon>
        <taxon>Hyaloscypha</taxon>
        <taxon>Hyaloscypha bicolor</taxon>
    </lineage>
</organism>
<dbReference type="Proteomes" id="UP000235371">
    <property type="component" value="Unassembled WGS sequence"/>
</dbReference>
<reference evidence="1 2" key="1">
    <citation type="submission" date="2016-04" db="EMBL/GenBank/DDBJ databases">
        <title>A degradative enzymes factory behind the ericoid mycorrhizal symbiosis.</title>
        <authorList>
            <consortium name="DOE Joint Genome Institute"/>
            <person name="Martino E."/>
            <person name="Morin E."/>
            <person name="Grelet G."/>
            <person name="Kuo A."/>
            <person name="Kohler A."/>
            <person name="Daghino S."/>
            <person name="Barry K."/>
            <person name="Choi C."/>
            <person name="Cichocki N."/>
            <person name="Clum A."/>
            <person name="Copeland A."/>
            <person name="Hainaut M."/>
            <person name="Haridas S."/>
            <person name="Labutti K."/>
            <person name="Lindquist E."/>
            <person name="Lipzen A."/>
            <person name="Khouja H.-R."/>
            <person name="Murat C."/>
            <person name="Ohm R."/>
            <person name="Olson A."/>
            <person name="Spatafora J."/>
            <person name="Veneault-Fourrey C."/>
            <person name="Henrissat B."/>
            <person name="Grigoriev I."/>
            <person name="Martin F."/>
            <person name="Perotto S."/>
        </authorList>
    </citation>
    <scope>NUCLEOTIDE SEQUENCE [LARGE SCALE GENOMIC DNA]</scope>
    <source>
        <strain evidence="1 2">E</strain>
    </source>
</reference>
<sequence length="94" mass="10168">MWIIVLALNSQPSVPPATTSQSCQTSPSTASSELGYLLALNKIHLSLHLTLAQVLPMSLLARFAHSLFSISKVKFLITSNASLMTLCVARIKFP</sequence>
<dbReference type="InParanoid" id="A0A2J6T0C4"/>
<dbReference type="EMBL" id="KZ613848">
    <property type="protein sequence ID" value="PMD56475.1"/>
    <property type="molecule type" value="Genomic_DNA"/>
</dbReference>
<name>A0A2J6T0C4_9HELO</name>
<dbReference type="AlphaFoldDB" id="A0A2J6T0C4"/>
<evidence type="ECO:0000313" key="2">
    <source>
        <dbReference type="Proteomes" id="UP000235371"/>
    </source>
</evidence>
<accession>A0A2J6T0C4</accession>
<gene>
    <name evidence="1" type="ORF">K444DRAFT_65200</name>
</gene>
<proteinExistence type="predicted"/>
<keyword evidence="2" id="KW-1185">Reference proteome</keyword>
<dbReference type="RefSeq" id="XP_024733379.1">
    <property type="nucleotide sequence ID" value="XM_024885756.1"/>
</dbReference>